<dbReference type="PANTHER" id="PTHR13510">
    <property type="entry name" value="FYVE-FINGER-CONTAINING RAB5 EFFECTOR PROTEIN RABENOSYN-5-RELATED"/>
    <property type="match status" value="1"/>
</dbReference>
<comment type="caution">
    <text evidence="4">The sequence shown here is derived from an EMBL/GenBank/DDBJ whole genome shotgun (WGS) entry which is preliminary data.</text>
</comment>
<dbReference type="InterPro" id="IPR023393">
    <property type="entry name" value="START-like_dom_sf"/>
</dbReference>
<evidence type="ECO:0000256" key="1">
    <source>
        <dbReference type="SAM" id="MobiDB-lite"/>
    </source>
</evidence>
<evidence type="ECO:0000313" key="5">
    <source>
        <dbReference type="Proteomes" id="UP001209570"/>
    </source>
</evidence>
<feature type="chain" id="PRO_5041984613" description="START domain-containing protein" evidence="2">
    <location>
        <begin position="23"/>
        <end position="1269"/>
    </location>
</feature>
<dbReference type="Gene3D" id="3.30.530.20">
    <property type="match status" value="2"/>
</dbReference>
<accession>A0AAD5M7N7</accession>
<dbReference type="CDD" id="cd00065">
    <property type="entry name" value="FYVE_like_SF"/>
    <property type="match status" value="1"/>
</dbReference>
<dbReference type="InterPro" id="IPR011011">
    <property type="entry name" value="Znf_FYVE_PHD"/>
</dbReference>
<dbReference type="SUPFAM" id="SSF57903">
    <property type="entry name" value="FYVE/PHD zinc finger"/>
    <property type="match status" value="1"/>
</dbReference>
<feature type="domain" description="START" evidence="3">
    <location>
        <begin position="390"/>
        <end position="484"/>
    </location>
</feature>
<feature type="compositionally biased region" description="Basic and acidic residues" evidence="1">
    <location>
        <begin position="879"/>
        <end position="897"/>
    </location>
</feature>
<feature type="compositionally biased region" description="Low complexity" evidence="1">
    <location>
        <begin position="151"/>
        <end position="162"/>
    </location>
</feature>
<protein>
    <recommendedName>
        <fullName evidence="3">START domain-containing protein</fullName>
    </recommendedName>
</protein>
<proteinExistence type="predicted"/>
<dbReference type="Proteomes" id="UP001209570">
    <property type="component" value="Unassembled WGS sequence"/>
</dbReference>
<gene>
    <name evidence="4" type="ORF">P43SY_005934</name>
</gene>
<dbReference type="Gene3D" id="3.30.40.10">
    <property type="entry name" value="Zinc/RING finger domain, C3HC4 (zinc finger)"/>
    <property type="match status" value="1"/>
</dbReference>
<evidence type="ECO:0000259" key="3">
    <source>
        <dbReference type="PROSITE" id="PS50848"/>
    </source>
</evidence>
<reference evidence="4" key="1">
    <citation type="submission" date="2021-12" db="EMBL/GenBank/DDBJ databases">
        <title>Prjna785345.</title>
        <authorList>
            <person name="Rujirawat T."/>
            <person name="Krajaejun T."/>
        </authorList>
    </citation>
    <scope>NUCLEOTIDE SEQUENCE</scope>
    <source>
        <strain evidence="4">Pi057C3</strain>
    </source>
</reference>
<dbReference type="InterPro" id="IPR002913">
    <property type="entry name" value="START_lipid-bd_dom"/>
</dbReference>
<feature type="region of interest" description="Disordered" evidence="1">
    <location>
        <begin position="137"/>
        <end position="250"/>
    </location>
</feature>
<dbReference type="EMBL" id="JAKCXM010000053">
    <property type="protein sequence ID" value="KAJ0404935.1"/>
    <property type="molecule type" value="Genomic_DNA"/>
</dbReference>
<dbReference type="InterPro" id="IPR013083">
    <property type="entry name" value="Znf_RING/FYVE/PHD"/>
</dbReference>
<dbReference type="SUPFAM" id="SSF55961">
    <property type="entry name" value="Bet v1-like"/>
    <property type="match status" value="1"/>
</dbReference>
<feature type="region of interest" description="Disordered" evidence="1">
    <location>
        <begin position="1208"/>
        <end position="1229"/>
    </location>
</feature>
<dbReference type="PROSITE" id="PS50848">
    <property type="entry name" value="START"/>
    <property type="match status" value="1"/>
</dbReference>
<dbReference type="Pfam" id="PF01852">
    <property type="entry name" value="START"/>
    <property type="match status" value="1"/>
</dbReference>
<dbReference type="PANTHER" id="PTHR13510:SF44">
    <property type="entry name" value="RABENOSYN-5"/>
    <property type="match status" value="1"/>
</dbReference>
<dbReference type="AlphaFoldDB" id="A0AAD5M7N7"/>
<dbReference type="InterPro" id="IPR052727">
    <property type="entry name" value="Rab4/Rab5_effector"/>
</dbReference>
<sequence>MRITTAAVLTHALVLATAAVDAGPCRFGALCGRPACDSALMEQYKLALPRIKACEASINWPAFWSSSTADEFISQCFNAPCGSSLTDIARFADIEANKCELHFPTRETSILSGEFPTNCLHSSLPEVKAEAAKRLGAGVSPTATPGPTPTPRAATPPASVRPSDMQQQSTDNRYPPAPGATLGRSRSEQLLLRKRTDWEYLDPPASRRAGQPLSPRQRKAAAAHQQQPQSEPHDDESVVQDDVDTIGPPRLSRKEKAYLIRRAKESAQALIEHAHTLDGPVQWHYKGRHRGIQMYRGQGIQMDHGSTTANANASALEFLCGVTTMMGTLEEVSEYFDQCTTPRMRMRKADDVVDCAVLYSLVSSNTVNPFHRVAIKYTQYDSPVAMTRKRDFCYLECQDTFRHAGTGRRGWVLSMHSIKLPTCPDVPGFVRASMYHSGFVFIESAERPGYMDVMHSLQINFKGNNHLPHFMLNAALKRRLRELIRISREIQVARIAHRTLLQEKDLMPKNLRSSMVGAPSEHHPNGVPEDLTFIPSLSTSASTLERNSVLVPEPDKSHLYEEISHLSRLQREKASTTDSEKQEEIKERIREQAMEDRERTFWIRTGHNNFAEFMSRVDQIQQLGVKELNESKDDKRVTLLDTRKVYGTLEEVADLYVNDDKKLVLDFTESKAMHVLQAPNANRPMEYIGFRWSYYRSPSRLVKDQDFFYLETMKPFRDARGRRGWAKCSHSVEHPIETSSELEATFYYTIDTTSVPAFILPIVMKARGKNNAALINHYLKLSRVMAFTGRTHGKRLTQQLIQEKRCGACSNRLPMLSSKNKCQFCKSFVCKRCCEIIEKNYLFDGEGKQTSCMVCAETHGTKISSLMDDSDSSASSRSEMSERSRVSSKDVGDTPHRAIFVDDPPEPLILAACDAIRFTPDVLYATEREELIEIAQEQFAMLFDVIRLAKAAGSAPSSKATTIGKTTRATVFSPNKISATLHEVKDIFFSEHTQLATGSEQTQQIYSLLTPSTKHPMRSASVRWALWEAPSKMVRKRDVVCPSLANSHNVVRAFLYCSGSLYTETDEPGVLEVETLFDIDTRGIPAWMSKMMATRKAQSASNVEHLIRLSRVMTDEDDPDVKLVEFEIKGKHLCKNCSEVVYYNSDERKKMKNICVYCVDDVITDGEQRCDVFSGLDSINENSYSTRRMHHMSFRSLRMSRETNFSISPTSSELVSGFSSSNSSSSSLSRSQLITQRAMFRSESDPGIIPRANSSNQVSSIRRSASILV</sequence>
<keyword evidence="2" id="KW-0732">Signal</keyword>
<feature type="signal peptide" evidence="2">
    <location>
        <begin position="1"/>
        <end position="22"/>
    </location>
</feature>
<feature type="compositionally biased region" description="Low complexity" evidence="1">
    <location>
        <begin position="1211"/>
        <end position="1229"/>
    </location>
</feature>
<keyword evidence="5" id="KW-1185">Reference proteome</keyword>
<dbReference type="GO" id="GO:0008289">
    <property type="term" value="F:lipid binding"/>
    <property type="evidence" value="ECO:0007669"/>
    <property type="project" value="InterPro"/>
</dbReference>
<feature type="region of interest" description="Disordered" evidence="1">
    <location>
        <begin position="865"/>
        <end position="897"/>
    </location>
</feature>
<feature type="compositionally biased region" description="Low complexity" evidence="1">
    <location>
        <begin position="865"/>
        <end position="878"/>
    </location>
</feature>
<name>A0AAD5M7N7_PYTIN</name>
<evidence type="ECO:0000313" key="4">
    <source>
        <dbReference type="EMBL" id="KAJ0404935.1"/>
    </source>
</evidence>
<organism evidence="4 5">
    <name type="scientific">Pythium insidiosum</name>
    <name type="common">Pythiosis disease agent</name>
    <dbReference type="NCBI Taxonomy" id="114742"/>
    <lineage>
        <taxon>Eukaryota</taxon>
        <taxon>Sar</taxon>
        <taxon>Stramenopiles</taxon>
        <taxon>Oomycota</taxon>
        <taxon>Peronosporomycetes</taxon>
        <taxon>Pythiales</taxon>
        <taxon>Pythiaceae</taxon>
        <taxon>Pythium</taxon>
    </lineage>
</organism>
<evidence type="ECO:0000256" key="2">
    <source>
        <dbReference type="SAM" id="SignalP"/>
    </source>
</evidence>